<evidence type="ECO:0000256" key="1">
    <source>
        <dbReference type="ARBA" id="ARBA00012493"/>
    </source>
</evidence>
<sequence length="418" mass="48997">MTRMVKAKSFEIAKREVWEAYKRVKANRGAAGVDGVTIAKFEQDLSKNLYRIWNRMASGSYVPPPVKRVDIPKGDGKTRPLGIPTVADRIAQMVVQRRLEPLLEPVFHANSYGYRPGRSAHDALRVARKQCWRHDWVLDLDIKGFFDNIDHELLMTAVRRHTDCRWAVLYIERWLKADVLMPDGMLMKRNQGTPQGGVISPLLANLFLHYAFDQWMVRHHPKVPFERYADDVICHCDSQEQAHALRAELEQRLAACRLEMHPEKTRVVYCADANRRGDHDVRRFDFLGYTFKPRQAMNRRGQLFTSFSPAVGDKAGKAMRHEIRGWGLRRLNRYDLDELLARIRPVLVGWVRYYGLFHPSSLQRALKTLDYDLVRWAQRKYKKLRRRFMRAWDWLRAVRQRAPTLLPHWSAAMITTGR</sequence>
<evidence type="ECO:0000256" key="8">
    <source>
        <dbReference type="ARBA" id="ARBA00034120"/>
    </source>
</evidence>
<proteinExistence type="inferred from homology"/>
<evidence type="ECO:0000256" key="4">
    <source>
        <dbReference type="ARBA" id="ARBA00022723"/>
    </source>
</evidence>
<dbReference type="InterPro" id="IPR043502">
    <property type="entry name" value="DNA/RNA_pol_sf"/>
</dbReference>
<organism evidence="11 12">
    <name type="scientific">Variovorax humicola</name>
    <dbReference type="NCBI Taxonomy" id="1769758"/>
    <lineage>
        <taxon>Bacteria</taxon>
        <taxon>Pseudomonadati</taxon>
        <taxon>Pseudomonadota</taxon>
        <taxon>Betaproteobacteria</taxon>
        <taxon>Burkholderiales</taxon>
        <taxon>Comamonadaceae</taxon>
        <taxon>Variovorax</taxon>
    </lineage>
</organism>
<dbReference type="PRINTS" id="PR00866">
    <property type="entry name" value="RNADNAPOLMS"/>
</dbReference>
<dbReference type="InterPro" id="IPR051083">
    <property type="entry name" value="GrpII_Intron_Splice-Mob/Def"/>
</dbReference>
<dbReference type="SUPFAM" id="SSF56672">
    <property type="entry name" value="DNA/RNA polymerases"/>
    <property type="match status" value="1"/>
</dbReference>
<dbReference type="RefSeq" id="WP_340368536.1">
    <property type="nucleotide sequence ID" value="NZ_JBBKZV010000088.1"/>
</dbReference>
<dbReference type="Pfam" id="PF00078">
    <property type="entry name" value="RVT_1"/>
    <property type="match status" value="1"/>
</dbReference>
<reference evidence="11 12" key="1">
    <citation type="submission" date="2024-03" db="EMBL/GenBank/DDBJ databases">
        <title>Novel species of the genus Variovorax.</title>
        <authorList>
            <person name="Liu Q."/>
            <person name="Xin Y.-H."/>
        </authorList>
    </citation>
    <scope>NUCLEOTIDE SEQUENCE [LARGE SCALE GENOMIC DNA]</scope>
    <source>
        <strain evidence="11 12">KACC 18501</strain>
    </source>
</reference>
<dbReference type="CDD" id="cd01651">
    <property type="entry name" value="RT_G2_intron"/>
    <property type="match status" value="1"/>
</dbReference>
<keyword evidence="3 11" id="KW-0548">Nucleotidyltransferase</keyword>
<dbReference type="InterPro" id="IPR030931">
    <property type="entry name" value="Group_II_RT_mat"/>
</dbReference>
<evidence type="ECO:0000313" key="11">
    <source>
        <dbReference type="EMBL" id="MEJ8827523.1"/>
    </source>
</evidence>
<dbReference type="PANTHER" id="PTHR34047">
    <property type="entry name" value="NUCLEAR INTRON MATURASE 1, MITOCHONDRIAL-RELATED"/>
    <property type="match status" value="1"/>
</dbReference>
<comment type="similarity">
    <text evidence="8">Belongs to the bacterial reverse transcriptase family.</text>
</comment>
<evidence type="ECO:0000256" key="5">
    <source>
        <dbReference type="ARBA" id="ARBA00022842"/>
    </source>
</evidence>
<keyword evidence="2 11" id="KW-0808">Transferase</keyword>
<evidence type="ECO:0000256" key="7">
    <source>
        <dbReference type="ARBA" id="ARBA00023118"/>
    </source>
</evidence>
<dbReference type="Proteomes" id="UP001363010">
    <property type="component" value="Unassembled WGS sequence"/>
</dbReference>
<keyword evidence="6 11" id="KW-0695">RNA-directed DNA polymerase</keyword>
<dbReference type="Pfam" id="PF08388">
    <property type="entry name" value="GIIM"/>
    <property type="match status" value="1"/>
</dbReference>
<comment type="caution">
    <text evidence="11">The sequence shown here is derived from an EMBL/GenBank/DDBJ whole genome shotgun (WGS) entry which is preliminary data.</text>
</comment>
<keyword evidence="4" id="KW-0479">Metal-binding</keyword>
<feature type="domain" description="Reverse transcriptase" evidence="10">
    <location>
        <begin position="52"/>
        <end position="291"/>
    </location>
</feature>
<comment type="catalytic activity">
    <reaction evidence="9">
        <text>DNA(n) + a 2'-deoxyribonucleoside 5'-triphosphate = DNA(n+1) + diphosphate</text>
        <dbReference type="Rhea" id="RHEA:22508"/>
        <dbReference type="Rhea" id="RHEA-COMP:17339"/>
        <dbReference type="Rhea" id="RHEA-COMP:17340"/>
        <dbReference type="ChEBI" id="CHEBI:33019"/>
        <dbReference type="ChEBI" id="CHEBI:61560"/>
        <dbReference type="ChEBI" id="CHEBI:173112"/>
        <dbReference type="EC" id="2.7.7.49"/>
    </reaction>
</comment>
<accession>A0ABU8WDB5</accession>
<dbReference type="GO" id="GO:0003964">
    <property type="term" value="F:RNA-directed DNA polymerase activity"/>
    <property type="evidence" value="ECO:0007669"/>
    <property type="project" value="UniProtKB-KW"/>
</dbReference>
<dbReference type="InterPro" id="IPR000477">
    <property type="entry name" value="RT_dom"/>
</dbReference>
<keyword evidence="5" id="KW-0460">Magnesium</keyword>
<dbReference type="EMBL" id="JBBKZV010000088">
    <property type="protein sequence ID" value="MEJ8827523.1"/>
    <property type="molecule type" value="Genomic_DNA"/>
</dbReference>
<protein>
    <recommendedName>
        <fullName evidence="1">RNA-directed DNA polymerase</fullName>
        <ecNumber evidence="1">2.7.7.49</ecNumber>
    </recommendedName>
</protein>
<evidence type="ECO:0000256" key="9">
    <source>
        <dbReference type="ARBA" id="ARBA00048173"/>
    </source>
</evidence>
<keyword evidence="7" id="KW-0051">Antiviral defense</keyword>
<dbReference type="InterPro" id="IPR000123">
    <property type="entry name" value="Reverse_transcriptase_msDNA"/>
</dbReference>
<dbReference type="NCBIfam" id="TIGR04416">
    <property type="entry name" value="group_II_RT_mat"/>
    <property type="match status" value="1"/>
</dbReference>
<evidence type="ECO:0000313" key="12">
    <source>
        <dbReference type="Proteomes" id="UP001363010"/>
    </source>
</evidence>
<evidence type="ECO:0000256" key="2">
    <source>
        <dbReference type="ARBA" id="ARBA00022679"/>
    </source>
</evidence>
<evidence type="ECO:0000256" key="6">
    <source>
        <dbReference type="ARBA" id="ARBA00022918"/>
    </source>
</evidence>
<keyword evidence="12" id="KW-1185">Reference proteome</keyword>
<dbReference type="InterPro" id="IPR013597">
    <property type="entry name" value="Mat_intron_G2"/>
</dbReference>
<evidence type="ECO:0000256" key="3">
    <source>
        <dbReference type="ARBA" id="ARBA00022695"/>
    </source>
</evidence>
<gene>
    <name evidence="11" type="primary">ltrA</name>
    <name evidence="11" type="ORF">WKW80_37055</name>
</gene>
<dbReference type="PANTHER" id="PTHR34047:SF3">
    <property type="entry name" value="BLR2052 PROTEIN"/>
    <property type="match status" value="1"/>
</dbReference>
<dbReference type="EC" id="2.7.7.49" evidence="1"/>
<dbReference type="PROSITE" id="PS50878">
    <property type="entry name" value="RT_POL"/>
    <property type="match status" value="1"/>
</dbReference>
<name>A0ABU8WDB5_9BURK</name>
<evidence type="ECO:0000259" key="10">
    <source>
        <dbReference type="PROSITE" id="PS50878"/>
    </source>
</evidence>